<sequence length="159" mass="18226">MHFHADLHGTSRFTGAIRPELDAAWESVVETNLILIDEQSMDALKEPKENATKLGDKYFAVVEVFHQLHCVDLIRKYIHRDNYPDYMAFQDPESTVLAHVDHCVDLIRQVIQCNGDVGLVVFDNMGPGNAPQPRFSNRHTCRDFGAIQKWVKDHSWEGH</sequence>
<comment type="similarity">
    <text evidence="2">Belongs to the ustYa family.</text>
</comment>
<dbReference type="STRING" id="1392250.A0A2I2GQE2"/>
<protein>
    <recommendedName>
        <fullName evidence="5">Tat pathway signal sequence</fullName>
    </recommendedName>
</protein>
<accession>A0A2I2GQE2</accession>
<dbReference type="Pfam" id="PF11807">
    <property type="entry name" value="UstYa"/>
    <property type="match status" value="1"/>
</dbReference>
<comment type="caution">
    <text evidence="3">The sequence shown here is derived from an EMBL/GenBank/DDBJ whole genome shotgun (WGS) entry which is preliminary data.</text>
</comment>
<name>A0A2I2GQE2_9EURO</name>
<dbReference type="VEuPathDB" id="FungiDB:P170DRAFT_432620"/>
<organism evidence="3 4">
    <name type="scientific">Aspergillus steynii IBT 23096</name>
    <dbReference type="NCBI Taxonomy" id="1392250"/>
    <lineage>
        <taxon>Eukaryota</taxon>
        <taxon>Fungi</taxon>
        <taxon>Dikarya</taxon>
        <taxon>Ascomycota</taxon>
        <taxon>Pezizomycotina</taxon>
        <taxon>Eurotiomycetes</taxon>
        <taxon>Eurotiomycetidae</taxon>
        <taxon>Eurotiales</taxon>
        <taxon>Aspergillaceae</taxon>
        <taxon>Aspergillus</taxon>
        <taxon>Aspergillus subgen. Circumdati</taxon>
    </lineage>
</organism>
<dbReference type="RefSeq" id="XP_024710383.1">
    <property type="nucleotide sequence ID" value="XM_024848302.1"/>
</dbReference>
<evidence type="ECO:0000256" key="1">
    <source>
        <dbReference type="ARBA" id="ARBA00004685"/>
    </source>
</evidence>
<dbReference type="OrthoDB" id="3687641at2759"/>
<evidence type="ECO:0000313" key="4">
    <source>
        <dbReference type="Proteomes" id="UP000234275"/>
    </source>
</evidence>
<dbReference type="GeneID" id="36556001"/>
<evidence type="ECO:0000256" key="2">
    <source>
        <dbReference type="ARBA" id="ARBA00035112"/>
    </source>
</evidence>
<dbReference type="PANTHER" id="PTHR33365:SF4">
    <property type="entry name" value="CYCLOCHLOROTINE BIOSYNTHESIS PROTEIN O"/>
    <property type="match status" value="1"/>
</dbReference>
<evidence type="ECO:0000313" key="3">
    <source>
        <dbReference type="EMBL" id="PLB55081.1"/>
    </source>
</evidence>
<dbReference type="Proteomes" id="UP000234275">
    <property type="component" value="Unassembled WGS sequence"/>
</dbReference>
<dbReference type="EMBL" id="MSFO01000001">
    <property type="protein sequence ID" value="PLB55081.1"/>
    <property type="molecule type" value="Genomic_DNA"/>
</dbReference>
<keyword evidence="4" id="KW-1185">Reference proteome</keyword>
<comment type="pathway">
    <text evidence="1">Mycotoxin biosynthesis.</text>
</comment>
<proteinExistence type="inferred from homology"/>
<reference evidence="3 4" key="1">
    <citation type="submission" date="2016-12" db="EMBL/GenBank/DDBJ databases">
        <title>The genomes of Aspergillus section Nigri reveals drivers in fungal speciation.</title>
        <authorList>
            <consortium name="DOE Joint Genome Institute"/>
            <person name="Vesth T.C."/>
            <person name="Nybo J."/>
            <person name="Theobald S."/>
            <person name="Brandl J."/>
            <person name="Frisvad J.C."/>
            <person name="Nielsen K.F."/>
            <person name="Lyhne E.K."/>
            <person name="Kogle M.E."/>
            <person name="Kuo A."/>
            <person name="Riley R."/>
            <person name="Clum A."/>
            <person name="Nolan M."/>
            <person name="Lipzen A."/>
            <person name="Salamov A."/>
            <person name="Henrissat B."/>
            <person name="Wiebenga A."/>
            <person name="De Vries R.P."/>
            <person name="Grigoriev I.V."/>
            <person name="Mortensen U.H."/>
            <person name="Andersen M.R."/>
            <person name="Baker S.E."/>
        </authorList>
    </citation>
    <scope>NUCLEOTIDE SEQUENCE [LARGE SCALE GENOMIC DNA]</scope>
    <source>
        <strain evidence="3 4">IBT 23096</strain>
    </source>
</reference>
<dbReference type="GO" id="GO:0043386">
    <property type="term" value="P:mycotoxin biosynthetic process"/>
    <property type="evidence" value="ECO:0007669"/>
    <property type="project" value="InterPro"/>
</dbReference>
<dbReference type="PANTHER" id="PTHR33365">
    <property type="entry name" value="YALI0B05434P"/>
    <property type="match status" value="1"/>
</dbReference>
<gene>
    <name evidence="3" type="ORF">P170DRAFT_432620</name>
</gene>
<evidence type="ECO:0008006" key="5">
    <source>
        <dbReference type="Google" id="ProtNLM"/>
    </source>
</evidence>
<dbReference type="AlphaFoldDB" id="A0A2I2GQE2"/>
<dbReference type="InterPro" id="IPR021765">
    <property type="entry name" value="UstYa-like"/>
</dbReference>